<keyword evidence="7" id="KW-1185">Reference proteome</keyword>
<dbReference type="HAMAP" id="MF_00340">
    <property type="entry name" value="Ribosomal_bL32"/>
    <property type="match status" value="1"/>
</dbReference>
<comment type="caution">
    <text evidence="6">The sequence shown here is derived from an EMBL/GenBank/DDBJ whole genome shotgun (WGS) entry which is preliminary data.</text>
</comment>
<dbReference type="Proteomes" id="UP000003922">
    <property type="component" value="Unassembled WGS sequence"/>
</dbReference>
<dbReference type="EMBL" id="AADV02000119">
    <property type="protein sequence ID" value="EAM48749.1"/>
    <property type="molecule type" value="Genomic_DNA"/>
</dbReference>
<dbReference type="InterPro" id="IPR011332">
    <property type="entry name" value="Ribosomal_zn-bd"/>
</dbReference>
<reference evidence="6" key="2">
    <citation type="submission" date="2005-06" db="EMBL/GenBank/DDBJ databases">
        <title>Sequencing of the draft genome and assembly of Crocosphaera watsonii WH 8501.</title>
        <authorList>
            <consortium name="US DOE Joint Genome Institute (JGI-PGF)"/>
            <person name="Copeland A."/>
            <person name="Lucas S."/>
            <person name="Lapidus A."/>
            <person name="Barry K."/>
            <person name="Detter C."/>
            <person name="Glavina T."/>
            <person name="Hammon N."/>
            <person name="Israni S."/>
            <person name="Pitluck S."/>
            <person name="Richardson P."/>
        </authorList>
    </citation>
    <scope>NUCLEOTIDE SEQUENCE [LARGE SCALE GENOMIC DNA]</scope>
    <source>
        <strain evidence="6">WH 8501</strain>
    </source>
</reference>
<keyword evidence="2 5" id="KW-0689">Ribosomal protein</keyword>
<dbReference type="GO" id="GO:0006412">
    <property type="term" value="P:translation"/>
    <property type="evidence" value="ECO:0007669"/>
    <property type="project" value="UniProtKB-UniRule"/>
</dbReference>
<dbReference type="GO" id="GO:0015934">
    <property type="term" value="C:large ribosomal subunit"/>
    <property type="evidence" value="ECO:0007669"/>
    <property type="project" value="InterPro"/>
</dbReference>
<keyword evidence="3 5" id="KW-0687">Ribonucleoprotein</keyword>
<accession>Q4BXW4</accession>
<gene>
    <name evidence="5" type="primary">rpmF</name>
    <name evidence="5" type="synonym">rpl32</name>
    <name evidence="6" type="ORF">CwatDRAFT_1376</name>
</gene>
<evidence type="ECO:0000256" key="4">
    <source>
        <dbReference type="ARBA" id="ARBA00035178"/>
    </source>
</evidence>
<reference evidence="6" key="1">
    <citation type="submission" date="2004-02" db="EMBL/GenBank/DDBJ databases">
        <authorList>
            <consortium name="DOE Joint Genome Institute"/>
        </authorList>
    </citation>
    <scope>NUCLEOTIDE SEQUENCE [LARGE SCALE GENOMIC DNA]</scope>
    <source>
        <strain evidence="6">WH 8501</strain>
    </source>
</reference>
<dbReference type="AlphaFoldDB" id="Q4BXW4"/>
<dbReference type="InterPro" id="IPR044958">
    <property type="entry name" value="Ribosomal_bL32_plant/cyanobact"/>
</dbReference>
<evidence type="ECO:0000256" key="3">
    <source>
        <dbReference type="ARBA" id="ARBA00023274"/>
    </source>
</evidence>
<dbReference type="InterPro" id="IPR002677">
    <property type="entry name" value="Ribosomal_bL32"/>
</dbReference>
<comment type="similarity">
    <text evidence="1 5">Belongs to the bacterial ribosomal protein bL32 family.</text>
</comment>
<evidence type="ECO:0000256" key="2">
    <source>
        <dbReference type="ARBA" id="ARBA00022980"/>
    </source>
</evidence>
<dbReference type="KEGG" id="cwa:CwatDRAFT_1376"/>
<dbReference type="NCBIfam" id="TIGR01031">
    <property type="entry name" value="rpmF_bact"/>
    <property type="match status" value="1"/>
</dbReference>
<reference evidence="6" key="3">
    <citation type="submission" date="2016-12" db="EMBL/GenBank/DDBJ databases">
        <title>Annotation of the draft genome assembly of Crocosphaera watsonii WH 8501.</title>
        <authorList>
            <consortium name="US DOE Joint Genome Institute (JGI-ORNL)"/>
            <person name="Larimer F."/>
            <person name="Land M."/>
        </authorList>
    </citation>
    <scope>NUCLEOTIDE SEQUENCE</scope>
    <source>
        <strain evidence="6">WH 8501</strain>
    </source>
</reference>
<evidence type="ECO:0000256" key="5">
    <source>
        <dbReference type="HAMAP-Rule" id="MF_00340"/>
    </source>
</evidence>
<dbReference type="GO" id="GO:0003735">
    <property type="term" value="F:structural constituent of ribosome"/>
    <property type="evidence" value="ECO:0007669"/>
    <property type="project" value="InterPro"/>
</dbReference>
<dbReference type="Pfam" id="PF01783">
    <property type="entry name" value="Ribosomal_L32p"/>
    <property type="match status" value="1"/>
</dbReference>
<organism evidence="6 7">
    <name type="scientific">Crocosphaera watsonii WH 8501</name>
    <dbReference type="NCBI Taxonomy" id="165597"/>
    <lineage>
        <taxon>Bacteria</taxon>
        <taxon>Bacillati</taxon>
        <taxon>Cyanobacteriota</taxon>
        <taxon>Cyanophyceae</taxon>
        <taxon>Oscillatoriophycideae</taxon>
        <taxon>Chroococcales</taxon>
        <taxon>Aphanothecaceae</taxon>
        <taxon>Crocosphaera</taxon>
    </lineage>
</organism>
<evidence type="ECO:0000313" key="7">
    <source>
        <dbReference type="Proteomes" id="UP000003922"/>
    </source>
</evidence>
<proteinExistence type="inferred from homology"/>
<protein>
    <recommendedName>
        <fullName evidence="4 5">Large ribosomal subunit protein bL32</fullName>
    </recommendedName>
</protein>
<dbReference type="Gene3D" id="1.20.5.640">
    <property type="entry name" value="Single helix bin"/>
    <property type="match status" value="1"/>
</dbReference>
<dbReference type="SUPFAM" id="SSF57829">
    <property type="entry name" value="Zn-binding ribosomal proteins"/>
    <property type="match status" value="1"/>
</dbReference>
<sequence length="70" mass="7944">MERLCNYLCLSPMAVPKKKTSNAKRDQRKAHWKRVAAKEAEKALSLGKSVLSGSSKSFVYPQDEEEDDEE</sequence>
<dbReference type="PANTHER" id="PTHR36083">
    <property type="entry name" value="50S RIBOSOMAL PROTEIN L32, CHLOROPLASTIC"/>
    <property type="match status" value="1"/>
</dbReference>
<name>Q4BXW4_CROWT</name>
<evidence type="ECO:0000256" key="1">
    <source>
        <dbReference type="ARBA" id="ARBA00008560"/>
    </source>
</evidence>
<evidence type="ECO:0000313" key="6">
    <source>
        <dbReference type="EMBL" id="EAM48749.1"/>
    </source>
</evidence>
<dbReference type="PANTHER" id="PTHR36083:SF1">
    <property type="entry name" value="LARGE RIBOSOMAL SUBUNIT PROTEIN BL32C"/>
    <property type="match status" value="1"/>
</dbReference>